<accession>A0AAJ1TQN1</accession>
<organism evidence="2 3">
    <name type="scientific">Methylobacterium brachiatum</name>
    <dbReference type="NCBI Taxonomy" id="269660"/>
    <lineage>
        <taxon>Bacteria</taxon>
        <taxon>Pseudomonadati</taxon>
        <taxon>Pseudomonadota</taxon>
        <taxon>Alphaproteobacteria</taxon>
        <taxon>Hyphomicrobiales</taxon>
        <taxon>Methylobacteriaceae</taxon>
        <taxon>Methylobacterium</taxon>
    </lineage>
</organism>
<evidence type="ECO:0000313" key="3">
    <source>
        <dbReference type="Proteomes" id="UP001223420"/>
    </source>
</evidence>
<dbReference type="EMBL" id="JAUSWL010000008">
    <property type="protein sequence ID" value="MDQ0545266.1"/>
    <property type="molecule type" value="Genomic_DNA"/>
</dbReference>
<dbReference type="Proteomes" id="UP001223420">
    <property type="component" value="Unassembled WGS sequence"/>
</dbReference>
<gene>
    <name evidence="2" type="ORF">QO001_004209</name>
</gene>
<sequence length="129" mass="13481">MAIPTVGRSQPARTWGSHPTGVEAAGLDLTARGTDVEGTPAPLPAGLEARHDPYRDPAGAVGAALKLDDPEREAVADRIMTELSGFARELGLYEGIARGIIETVVADMPNGSDEQILTAARMLMVMTSA</sequence>
<dbReference type="RefSeq" id="WP_128754930.1">
    <property type="nucleotide sequence ID" value="NZ_JAJALK010000009.1"/>
</dbReference>
<proteinExistence type="predicted"/>
<dbReference type="AlphaFoldDB" id="A0AAJ1TQN1"/>
<comment type="caution">
    <text evidence="2">The sequence shown here is derived from an EMBL/GenBank/DDBJ whole genome shotgun (WGS) entry which is preliminary data.</text>
</comment>
<evidence type="ECO:0000313" key="2">
    <source>
        <dbReference type="EMBL" id="MDQ0545266.1"/>
    </source>
</evidence>
<name>A0AAJ1TQN1_9HYPH</name>
<reference evidence="2" key="1">
    <citation type="submission" date="2023-07" db="EMBL/GenBank/DDBJ databases">
        <title>Genomic Encyclopedia of Type Strains, Phase IV (KMG-IV): sequencing the most valuable type-strain genomes for metagenomic binning, comparative biology and taxonomic classification.</title>
        <authorList>
            <person name="Goeker M."/>
        </authorList>
    </citation>
    <scope>NUCLEOTIDE SEQUENCE</scope>
    <source>
        <strain evidence="2">DSM 19569</strain>
    </source>
</reference>
<protein>
    <submittedName>
        <fullName evidence="2">Uncharacterized protein</fullName>
    </submittedName>
</protein>
<feature type="region of interest" description="Disordered" evidence="1">
    <location>
        <begin position="1"/>
        <end position="54"/>
    </location>
</feature>
<evidence type="ECO:0000256" key="1">
    <source>
        <dbReference type="SAM" id="MobiDB-lite"/>
    </source>
</evidence>